<dbReference type="InterPro" id="IPR051200">
    <property type="entry name" value="Host-pathogen_enzymatic-act"/>
</dbReference>
<name>A0A4R6RGK5_9HYPH</name>
<comment type="caution">
    <text evidence="2">The sequence shown here is derived from an EMBL/GenBank/DDBJ whole genome shotgun (WGS) entry which is preliminary data.</text>
</comment>
<dbReference type="PANTHER" id="PTHR47197:SF3">
    <property type="entry name" value="DIHYDRO-HEME D1 DEHYDROGENASE"/>
    <property type="match status" value="1"/>
</dbReference>
<feature type="signal peptide" evidence="1">
    <location>
        <begin position="1"/>
        <end position="19"/>
    </location>
</feature>
<evidence type="ECO:0000313" key="3">
    <source>
        <dbReference type="Proteomes" id="UP000294547"/>
    </source>
</evidence>
<dbReference type="EMBL" id="SNXY01000007">
    <property type="protein sequence ID" value="TDP85483.1"/>
    <property type="molecule type" value="Genomic_DNA"/>
</dbReference>
<accession>A0A4R6RGK5</accession>
<dbReference type="Proteomes" id="UP000294547">
    <property type="component" value="Unassembled WGS sequence"/>
</dbReference>
<dbReference type="NCBIfam" id="TIGR02276">
    <property type="entry name" value="beta_rpt_yvtn"/>
    <property type="match status" value="1"/>
</dbReference>
<dbReference type="InterPro" id="IPR011964">
    <property type="entry name" value="YVTN_b-propeller_repeat"/>
</dbReference>
<dbReference type="RefSeq" id="WP_126541327.1">
    <property type="nucleotide sequence ID" value="NZ_BSPM01000004.1"/>
</dbReference>
<dbReference type="InterPro" id="IPR011048">
    <property type="entry name" value="Haem_d1_sf"/>
</dbReference>
<dbReference type="PANTHER" id="PTHR47197">
    <property type="entry name" value="PROTEIN NIRF"/>
    <property type="match status" value="1"/>
</dbReference>
<dbReference type="InterPro" id="IPR015943">
    <property type="entry name" value="WD40/YVTN_repeat-like_dom_sf"/>
</dbReference>
<organism evidence="2 3">
    <name type="scientific">Oharaeibacter diazotrophicus</name>
    <dbReference type="NCBI Taxonomy" id="1920512"/>
    <lineage>
        <taxon>Bacteria</taxon>
        <taxon>Pseudomonadati</taxon>
        <taxon>Pseudomonadota</taxon>
        <taxon>Alphaproteobacteria</taxon>
        <taxon>Hyphomicrobiales</taxon>
        <taxon>Pleomorphomonadaceae</taxon>
        <taxon>Oharaeibacter</taxon>
    </lineage>
</organism>
<dbReference type="OrthoDB" id="8440964at2"/>
<evidence type="ECO:0000256" key="1">
    <source>
        <dbReference type="SAM" id="SignalP"/>
    </source>
</evidence>
<keyword evidence="1" id="KW-0732">Signal</keyword>
<sequence>MRAPAAVLLALTLTFPAVAAPRPAAFVVVSQAAGVVTGRDGEGAETARLALDKAPAAVVVDAARRRAYVSEPEVGAVAVVDLDGFARAGTLAVGGQPFGLAVRPAGRLLVTDWSADTLTEVDPAGGAARTVAVGQAPSAVVVGPDDRFAYTVDREADQVSVVDLSDFSVVATVDVGRAPFAAALAPGGRRLYVANVQSSDLSVIDLAFRREIARIPIGGMPYGVAISPDGGRIAVTDQEGGRLVLIDARSLAPAGAATVGDYAEGVVALPAVGAFAVANWFSDTVSLVGFDGRSVSHVPVPKGPRMLAALPAVEE</sequence>
<feature type="chain" id="PRO_5020900737" evidence="1">
    <location>
        <begin position="20"/>
        <end position="315"/>
    </location>
</feature>
<gene>
    <name evidence="2" type="ORF">EDD54_2336</name>
</gene>
<protein>
    <submittedName>
        <fullName evidence="2">YVTN family beta-propeller protein</fullName>
    </submittedName>
</protein>
<keyword evidence="3" id="KW-1185">Reference proteome</keyword>
<dbReference type="AlphaFoldDB" id="A0A4R6RGK5"/>
<dbReference type="Gene3D" id="2.130.10.10">
    <property type="entry name" value="YVTN repeat-like/Quinoprotein amine dehydrogenase"/>
    <property type="match status" value="2"/>
</dbReference>
<evidence type="ECO:0000313" key="2">
    <source>
        <dbReference type="EMBL" id="TDP85483.1"/>
    </source>
</evidence>
<dbReference type="Pfam" id="PF02239">
    <property type="entry name" value="Cytochrom_D1"/>
    <property type="match status" value="1"/>
</dbReference>
<proteinExistence type="predicted"/>
<dbReference type="SUPFAM" id="SSF51004">
    <property type="entry name" value="C-terminal (heme d1) domain of cytochrome cd1-nitrite reductase"/>
    <property type="match status" value="1"/>
</dbReference>
<reference evidence="2 3" key="1">
    <citation type="submission" date="2019-03" db="EMBL/GenBank/DDBJ databases">
        <title>Genomic Encyclopedia of Type Strains, Phase IV (KMG-IV): sequencing the most valuable type-strain genomes for metagenomic binning, comparative biology and taxonomic classification.</title>
        <authorList>
            <person name="Goeker M."/>
        </authorList>
    </citation>
    <scope>NUCLEOTIDE SEQUENCE [LARGE SCALE GENOMIC DNA]</scope>
    <source>
        <strain evidence="2 3">DSM 102969</strain>
    </source>
</reference>